<accession>A0A0M7APF4</accession>
<name>A0A0M7APF4_9HYPH</name>
<evidence type="ECO:0000313" key="2">
    <source>
        <dbReference type="EMBL" id="CTQ76391.1"/>
    </source>
</evidence>
<dbReference type="GO" id="GO:0016491">
    <property type="term" value="F:oxidoreductase activity"/>
    <property type="evidence" value="ECO:0007669"/>
    <property type="project" value="TreeGrafter"/>
</dbReference>
<gene>
    <name evidence="2" type="primary">lsrG</name>
    <name evidence="2" type="ORF">LAX5112_04579</name>
</gene>
<dbReference type="InterPro" id="IPR007138">
    <property type="entry name" value="ABM_dom"/>
</dbReference>
<sequence>MFVVTVTFQIKPDQFEAFLPLMVQNAQASLTKEDGCRQFDVCTDENRPEEVFLYEVYEDEAAFQVHLTTPHFLKFDAEVAEMIREKTVKTYKGVSQ</sequence>
<dbReference type="Proteomes" id="UP000053235">
    <property type="component" value="Unassembled WGS sequence"/>
</dbReference>
<keyword evidence="3" id="KW-1185">Reference proteome</keyword>
<dbReference type="OrthoDB" id="9812754at2"/>
<dbReference type="PANTHER" id="PTHR33336:SF1">
    <property type="entry name" value="(4S)-4-HYDROXY-5-PHOSPHONOOXYPENTANE-2,3-DIONE ISOMERASE"/>
    <property type="match status" value="1"/>
</dbReference>
<evidence type="ECO:0000313" key="3">
    <source>
        <dbReference type="Proteomes" id="UP000053235"/>
    </source>
</evidence>
<organism evidence="2 3">
    <name type="scientific">Roseibium alexandrii</name>
    <dbReference type="NCBI Taxonomy" id="388408"/>
    <lineage>
        <taxon>Bacteria</taxon>
        <taxon>Pseudomonadati</taxon>
        <taxon>Pseudomonadota</taxon>
        <taxon>Alphaproteobacteria</taxon>
        <taxon>Hyphomicrobiales</taxon>
        <taxon>Stappiaceae</taxon>
        <taxon>Roseibium</taxon>
    </lineage>
</organism>
<dbReference type="EMBL" id="CXWD01000026">
    <property type="protein sequence ID" value="CTQ76391.1"/>
    <property type="molecule type" value="Genomic_DNA"/>
</dbReference>
<reference evidence="3" key="1">
    <citation type="submission" date="2015-07" db="EMBL/GenBank/DDBJ databases">
        <authorList>
            <person name="Rodrigo-Torres Lidia"/>
            <person name="Arahal R.David."/>
        </authorList>
    </citation>
    <scope>NUCLEOTIDE SEQUENCE [LARGE SCALE GENOMIC DNA]</scope>
    <source>
        <strain evidence="3">CECT 5112</strain>
    </source>
</reference>
<feature type="domain" description="ABM" evidence="1">
    <location>
        <begin position="2"/>
        <end position="91"/>
    </location>
</feature>
<protein>
    <submittedName>
        <fullName evidence="2">Autoinducer 2-degrading protein LsrG</fullName>
    </submittedName>
</protein>
<dbReference type="PANTHER" id="PTHR33336">
    <property type="entry name" value="QUINOL MONOOXYGENASE YGIN-RELATED"/>
    <property type="match status" value="1"/>
</dbReference>
<dbReference type="PROSITE" id="PS51725">
    <property type="entry name" value="ABM"/>
    <property type="match status" value="1"/>
</dbReference>
<dbReference type="Gene3D" id="3.30.70.100">
    <property type="match status" value="1"/>
</dbReference>
<dbReference type="Pfam" id="PF03992">
    <property type="entry name" value="ABM"/>
    <property type="match status" value="1"/>
</dbReference>
<dbReference type="InterPro" id="IPR050744">
    <property type="entry name" value="AI-2_Isomerase_LsrG"/>
</dbReference>
<proteinExistence type="predicted"/>
<dbReference type="AlphaFoldDB" id="A0A0M7APF4"/>
<dbReference type="InterPro" id="IPR011008">
    <property type="entry name" value="Dimeric_a/b-barrel"/>
</dbReference>
<evidence type="ECO:0000259" key="1">
    <source>
        <dbReference type="PROSITE" id="PS51725"/>
    </source>
</evidence>
<dbReference type="STRING" id="388408.LAX5112_04579"/>
<dbReference type="GO" id="GO:0005829">
    <property type="term" value="C:cytosol"/>
    <property type="evidence" value="ECO:0007669"/>
    <property type="project" value="TreeGrafter"/>
</dbReference>
<dbReference type="SUPFAM" id="SSF54909">
    <property type="entry name" value="Dimeric alpha+beta barrel"/>
    <property type="match status" value="1"/>
</dbReference>
<dbReference type="RefSeq" id="WP_008195368.1">
    <property type="nucleotide sequence ID" value="NZ_CXWD01000026.1"/>
</dbReference>